<comment type="caution">
    <text evidence="1">The sequence shown here is derived from an EMBL/GenBank/DDBJ whole genome shotgun (WGS) entry which is preliminary data.</text>
</comment>
<dbReference type="AlphaFoldDB" id="A0A0K9NNX5"/>
<protein>
    <submittedName>
        <fullName evidence="1">Uncharacterized protein</fullName>
    </submittedName>
</protein>
<evidence type="ECO:0000313" key="2">
    <source>
        <dbReference type="Proteomes" id="UP000036987"/>
    </source>
</evidence>
<accession>A0A0K9NNX5</accession>
<name>A0A0K9NNX5_ZOSMR</name>
<dbReference type="Proteomes" id="UP000036987">
    <property type="component" value="Unassembled WGS sequence"/>
</dbReference>
<dbReference type="OrthoDB" id="1933187at2759"/>
<evidence type="ECO:0000313" key="1">
    <source>
        <dbReference type="EMBL" id="KMZ58318.1"/>
    </source>
</evidence>
<organism evidence="1 2">
    <name type="scientific">Zostera marina</name>
    <name type="common">Eelgrass</name>
    <dbReference type="NCBI Taxonomy" id="29655"/>
    <lineage>
        <taxon>Eukaryota</taxon>
        <taxon>Viridiplantae</taxon>
        <taxon>Streptophyta</taxon>
        <taxon>Embryophyta</taxon>
        <taxon>Tracheophyta</taxon>
        <taxon>Spermatophyta</taxon>
        <taxon>Magnoliopsida</taxon>
        <taxon>Liliopsida</taxon>
        <taxon>Zosteraceae</taxon>
        <taxon>Zostera</taxon>
    </lineage>
</organism>
<dbReference type="EMBL" id="LFYR01001962">
    <property type="protein sequence ID" value="KMZ58318.1"/>
    <property type="molecule type" value="Genomic_DNA"/>
</dbReference>
<gene>
    <name evidence="1" type="ORF">ZOSMA_78G00890</name>
</gene>
<proteinExistence type="predicted"/>
<dbReference type="PANTHER" id="PTHR37238:SF2">
    <property type="match status" value="1"/>
</dbReference>
<reference evidence="2" key="1">
    <citation type="journal article" date="2016" name="Nature">
        <title>The genome of the seagrass Zostera marina reveals angiosperm adaptation to the sea.</title>
        <authorList>
            <person name="Olsen J.L."/>
            <person name="Rouze P."/>
            <person name="Verhelst B."/>
            <person name="Lin Y.-C."/>
            <person name="Bayer T."/>
            <person name="Collen J."/>
            <person name="Dattolo E."/>
            <person name="De Paoli E."/>
            <person name="Dittami S."/>
            <person name="Maumus F."/>
            <person name="Michel G."/>
            <person name="Kersting A."/>
            <person name="Lauritano C."/>
            <person name="Lohaus R."/>
            <person name="Toepel M."/>
            <person name="Tonon T."/>
            <person name="Vanneste K."/>
            <person name="Amirebrahimi M."/>
            <person name="Brakel J."/>
            <person name="Bostroem C."/>
            <person name="Chovatia M."/>
            <person name="Grimwood J."/>
            <person name="Jenkins J.W."/>
            <person name="Jueterbock A."/>
            <person name="Mraz A."/>
            <person name="Stam W.T."/>
            <person name="Tice H."/>
            <person name="Bornberg-Bauer E."/>
            <person name="Green P.J."/>
            <person name="Pearson G.A."/>
            <person name="Procaccini G."/>
            <person name="Duarte C.M."/>
            <person name="Schmutz J."/>
            <person name="Reusch T.B.H."/>
            <person name="Van de Peer Y."/>
        </authorList>
    </citation>
    <scope>NUCLEOTIDE SEQUENCE [LARGE SCALE GENOMIC DNA]</scope>
    <source>
        <strain evidence="2">cv. Finnish</strain>
    </source>
</reference>
<sequence length="220" mass="24237">MELSHTKSVADSGGGDDVKDPALDWLSIIHTGLSEIISQIDELVSKGIEHKPVDKMDSGDTESFIQFLTDTHLSLKIVYAEQSWVPRFQNAFGGKTQSDETSIDNATDAFDEFVSPSPLVSPWWADNCKVEDGKQLFLLTPLPRSKQPPKTVSRLCGPNFLKCSGKKIIHMTPSSIVRLPPLPSARKFPFEGVDVVETVEANATTKTKKIILRKGTHCLC</sequence>
<keyword evidence="2" id="KW-1185">Reference proteome</keyword>
<dbReference type="PANTHER" id="PTHR37238">
    <property type="entry name" value="OS05G0532500 PROTEIN"/>
    <property type="match status" value="1"/>
</dbReference>